<dbReference type="InterPro" id="IPR050430">
    <property type="entry name" value="Peptidase_S1"/>
</dbReference>
<keyword evidence="3" id="KW-0720">Serine protease</keyword>
<dbReference type="PANTHER" id="PTHR24276">
    <property type="entry name" value="POLYSERASE-RELATED"/>
    <property type="match status" value="1"/>
</dbReference>
<evidence type="ECO:0000256" key="3">
    <source>
        <dbReference type="RuleBase" id="RU363034"/>
    </source>
</evidence>
<dbReference type="GO" id="GO:0004252">
    <property type="term" value="F:serine-type endopeptidase activity"/>
    <property type="evidence" value="ECO:0007669"/>
    <property type="project" value="InterPro"/>
</dbReference>
<dbReference type="InterPro" id="IPR009003">
    <property type="entry name" value="Peptidase_S1_PA"/>
</dbReference>
<dbReference type="CDD" id="cd00190">
    <property type="entry name" value="Tryp_SPc"/>
    <property type="match status" value="1"/>
</dbReference>
<dbReference type="PROSITE" id="PS50240">
    <property type="entry name" value="TRYPSIN_DOM"/>
    <property type="match status" value="1"/>
</dbReference>
<comment type="similarity">
    <text evidence="1">Belongs to the peptidase S1 family.</text>
</comment>
<sequence>MYCESSRPSYFAVAILCTVIVEVSGNILVQNSGRRSLQFVSTNTDFRLSGIAEDSVVGLLAQALLRRQRRIGEFVLGGVPASATRYPYFVSLRQPRSETHFCGGVLVTRTKVLTAAHCVDQRLGEPLPIVHVGRNCLNCPTAAFKASAVASEVHPQWTGNFLDGNDVAIVTLDDSIEVPFPSIATSDTVLANRQLLQVVGFGYHNHFEVLSELLQVGTVEYIPNDECGRMFQQVINRNFLTGTMMCAFNHTTDACRGDSGGPLIIPSPTGDPSGDVVVGVVSLGMGGCRPDGTPAVYTDFVKVLQFLQAHLLMQPRVSLPPTGCQEKYELNWLFGVCPYGLQDWRATGEPLVAALISQSGIATGNSVEVGSDWGFSLANCQCPIYARVFVKVRLDSRDQADRMWSFIADDRNILFRIQNSMQSVTCASGLQLSGRLVRENC</sequence>
<keyword evidence="3" id="KW-0378">Hydrolase</keyword>
<dbReference type="InterPro" id="IPR001314">
    <property type="entry name" value="Peptidase_S1A"/>
</dbReference>
<dbReference type="PRINTS" id="PR00722">
    <property type="entry name" value="CHYMOTRYPSIN"/>
</dbReference>
<dbReference type="Pfam" id="PF00089">
    <property type="entry name" value="Trypsin"/>
    <property type="match status" value="1"/>
</dbReference>
<evidence type="ECO:0000256" key="1">
    <source>
        <dbReference type="ARBA" id="ARBA00007664"/>
    </source>
</evidence>
<dbReference type="PROSITE" id="PS00134">
    <property type="entry name" value="TRYPSIN_HIS"/>
    <property type="match status" value="1"/>
</dbReference>
<evidence type="ECO:0000259" key="4">
    <source>
        <dbReference type="PROSITE" id="PS50240"/>
    </source>
</evidence>
<dbReference type="PANTHER" id="PTHR24276:SF98">
    <property type="entry name" value="FI18310P1-RELATED"/>
    <property type="match status" value="1"/>
</dbReference>
<dbReference type="EMBL" id="GBEZ01020732">
    <property type="protein sequence ID" value="JAC65960.1"/>
    <property type="molecule type" value="Transcribed_RNA"/>
</dbReference>
<dbReference type="GO" id="GO:0006508">
    <property type="term" value="P:proteolysis"/>
    <property type="evidence" value="ECO:0007669"/>
    <property type="project" value="UniProtKB-KW"/>
</dbReference>
<keyword evidence="2" id="KW-1015">Disulfide bond</keyword>
<evidence type="ECO:0000256" key="2">
    <source>
        <dbReference type="ARBA" id="ARBA00023157"/>
    </source>
</evidence>
<name>A0A061R5J9_9CHLO</name>
<dbReference type="SUPFAM" id="SSF50494">
    <property type="entry name" value="Trypsin-like serine proteases"/>
    <property type="match status" value="1"/>
</dbReference>
<dbReference type="PROSITE" id="PS00135">
    <property type="entry name" value="TRYPSIN_SER"/>
    <property type="match status" value="1"/>
</dbReference>
<dbReference type="AlphaFoldDB" id="A0A061R5J9"/>
<dbReference type="InterPro" id="IPR001254">
    <property type="entry name" value="Trypsin_dom"/>
</dbReference>
<protein>
    <submittedName>
        <fullName evidence="5">Trypsin-like serine and cysteine</fullName>
    </submittedName>
</protein>
<keyword evidence="3" id="KW-0645">Protease</keyword>
<dbReference type="InterPro" id="IPR018114">
    <property type="entry name" value="TRYPSIN_HIS"/>
</dbReference>
<dbReference type="InterPro" id="IPR033116">
    <property type="entry name" value="TRYPSIN_SER"/>
</dbReference>
<proteinExistence type="inferred from homology"/>
<dbReference type="Gene3D" id="2.40.10.10">
    <property type="entry name" value="Trypsin-like serine proteases"/>
    <property type="match status" value="1"/>
</dbReference>
<evidence type="ECO:0000313" key="5">
    <source>
        <dbReference type="EMBL" id="JAC65960.1"/>
    </source>
</evidence>
<dbReference type="SMART" id="SM00020">
    <property type="entry name" value="Tryp_SPc"/>
    <property type="match status" value="1"/>
</dbReference>
<organism evidence="5">
    <name type="scientific">Tetraselmis sp. GSL018</name>
    <dbReference type="NCBI Taxonomy" id="582737"/>
    <lineage>
        <taxon>Eukaryota</taxon>
        <taxon>Viridiplantae</taxon>
        <taxon>Chlorophyta</taxon>
        <taxon>core chlorophytes</taxon>
        <taxon>Chlorodendrophyceae</taxon>
        <taxon>Chlorodendrales</taxon>
        <taxon>Chlorodendraceae</taxon>
        <taxon>Tetraselmis</taxon>
    </lineage>
</organism>
<gene>
    <name evidence="5" type="ORF">TSPGSL018_14804</name>
</gene>
<dbReference type="InterPro" id="IPR043504">
    <property type="entry name" value="Peptidase_S1_PA_chymotrypsin"/>
</dbReference>
<accession>A0A061R5J9</accession>
<feature type="domain" description="Peptidase S1" evidence="4">
    <location>
        <begin position="75"/>
        <end position="333"/>
    </location>
</feature>
<reference evidence="5" key="1">
    <citation type="submission" date="2014-05" db="EMBL/GenBank/DDBJ databases">
        <title>The transcriptome of the halophilic microalga Tetraselmis sp. GSL018 isolated from the Great Salt Lake, Utah.</title>
        <authorList>
            <person name="Jinkerson R.E."/>
            <person name="D'Adamo S."/>
            <person name="Posewitz M.C."/>
        </authorList>
    </citation>
    <scope>NUCLEOTIDE SEQUENCE</scope>
    <source>
        <strain evidence="5">GSL018</strain>
    </source>
</reference>